<dbReference type="SUPFAM" id="SSF54211">
    <property type="entry name" value="Ribosomal protein S5 domain 2-like"/>
    <property type="match status" value="1"/>
</dbReference>
<dbReference type="Gene3D" id="3.30.70.890">
    <property type="entry name" value="GHMP kinase, C-terminal domain"/>
    <property type="match status" value="1"/>
</dbReference>
<dbReference type="PANTHER" id="PTHR43527:SF2">
    <property type="entry name" value="4-DIPHOSPHOCYTIDYL-2-C-METHYL-D-ERYTHRITOL KINASE, CHLOROPLASTIC"/>
    <property type="match status" value="1"/>
</dbReference>
<dbReference type="InterPro" id="IPR004424">
    <property type="entry name" value="IspE"/>
</dbReference>
<dbReference type="RefSeq" id="WP_039719533.1">
    <property type="nucleotide sequence ID" value="NZ_AWXV01000002.1"/>
</dbReference>
<evidence type="ECO:0000313" key="10">
    <source>
        <dbReference type="Proteomes" id="UP000054529"/>
    </source>
</evidence>
<dbReference type="PANTHER" id="PTHR43527">
    <property type="entry name" value="4-DIPHOSPHOCYTIDYL-2-C-METHYL-D-ERYTHRITOL KINASE, CHLOROPLASTIC"/>
    <property type="match status" value="1"/>
</dbReference>
<dbReference type="OrthoDB" id="9809438at2"/>
<reference evidence="9 10" key="1">
    <citation type="journal article" date="2014" name="G3 (Bethesda)">
        <title>Genome sequence of Candidatus Riesia pediculischaeffi, endosymbiont of chimpanzee lice, and genomic comparison of recently acquired endosymbionts from human and chimpanzee lice.</title>
        <authorList>
            <person name="Boyd B.M."/>
            <person name="Allen J.M."/>
            <person name="de Crecy-Lagard V."/>
            <person name="Reed D.L."/>
        </authorList>
    </citation>
    <scope>NUCLEOTIDE SEQUENCE [LARGE SCALE GENOMIC DNA]</scope>
    <source>
        <strain evidence="9 10">PTSU</strain>
    </source>
</reference>
<evidence type="ECO:0000313" key="9">
    <source>
        <dbReference type="EMBL" id="KIE64161.1"/>
    </source>
</evidence>
<evidence type="ECO:0000256" key="3">
    <source>
        <dbReference type="ARBA" id="ARBA00022741"/>
    </source>
</evidence>
<comment type="catalytic activity">
    <reaction evidence="7">
        <text>4-CDP-2-C-methyl-D-erythritol + ATP = 4-CDP-2-C-methyl-D-erythritol 2-phosphate + ADP + H(+)</text>
        <dbReference type="Rhea" id="RHEA:18437"/>
        <dbReference type="ChEBI" id="CHEBI:15378"/>
        <dbReference type="ChEBI" id="CHEBI:30616"/>
        <dbReference type="ChEBI" id="CHEBI:57823"/>
        <dbReference type="ChEBI" id="CHEBI:57919"/>
        <dbReference type="ChEBI" id="CHEBI:456216"/>
        <dbReference type="EC" id="2.7.1.148"/>
    </reaction>
</comment>
<keyword evidence="3 7" id="KW-0547">Nucleotide-binding</keyword>
<comment type="subunit">
    <text evidence="7">Homodimer.</text>
</comment>
<gene>
    <name evidence="7" type="primary">ispE</name>
    <name evidence="9" type="ORF">P689_119132</name>
</gene>
<keyword evidence="5 7" id="KW-0067">ATP-binding</keyword>
<dbReference type="InterPro" id="IPR014721">
    <property type="entry name" value="Ribsml_uS5_D2-typ_fold_subgr"/>
</dbReference>
<comment type="function">
    <text evidence="7">Catalyzes the phosphorylation of the position 2 hydroxy group of 4-diphosphocytidyl-2C-methyl-D-erythritol.</text>
</comment>
<feature type="binding site" evidence="7">
    <location>
        <begin position="106"/>
        <end position="116"/>
    </location>
    <ligand>
        <name>ATP</name>
        <dbReference type="ChEBI" id="CHEBI:30616"/>
    </ligand>
</feature>
<dbReference type="Proteomes" id="UP000054529">
    <property type="component" value="Unassembled WGS sequence"/>
</dbReference>
<evidence type="ECO:0000259" key="8">
    <source>
        <dbReference type="Pfam" id="PF00288"/>
    </source>
</evidence>
<dbReference type="InterPro" id="IPR036554">
    <property type="entry name" value="GHMP_kinase_C_sf"/>
</dbReference>
<dbReference type="HAMAP" id="MF_00061">
    <property type="entry name" value="IspE"/>
    <property type="match status" value="1"/>
</dbReference>
<dbReference type="GO" id="GO:0016114">
    <property type="term" value="P:terpenoid biosynthetic process"/>
    <property type="evidence" value="ECO:0007669"/>
    <property type="project" value="UniProtKB-UniRule"/>
</dbReference>
<dbReference type="UniPathway" id="UPA00056">
    <property type="reaction ID" value="UER00094"/>
</dbReference>
<evidence type="ECO:0000256" key="5">
    <source>
        <dbReference type="ARBA" id="ARBA00022840"/>
    </source>
</evidence>
<feature type="domain" description="GHMP kinase N-terminal" evidence="8">
    <location>
        <begin position="72"/>
        <end position="155"/>
    </location>
</feature>
<keyword evidence="4 7" id="KW-0418">Kinase</keyword>
<sequence>MTTKFINTLLWPSPAKINLFLRIIKKRTDEYHEIQTLYHFLNYGDLIKVKERKDNKIRLSSNIHLEDFKKNNLITKAAMLLQRYCISKFPKKRYFGADIYVNKVLPIGSGLGGGSSNAATTLIALDYHWNTKIPKKILLDISSHLGADVPFFINGATSIGENIGHDLYPIHIKSSWYLIAYPKVFVSTKKVFKSLNLKKRTNRFPKSILLKKRYENDLEKTVKDLFPEVKNCIKWFKIRSLRPIMTGTGSCIFVKFSSESNALQILKKTPKWMRCFIAKGVNSSPLYSFKKRVI</sequence>
<comment type="caution">
    <text evidence="9">The sequence shown here is derived from an EMBL/GenBank/DDBJ whole genome shotgun (WGS) entry which is preliminary data.</text>
</comment>
<feature type="active site" evidence="7">
    <location>
        <position position="148"/>
    </location>
</feature>
<dbReference type="AlphaFoldDB" id="A0A0C1SA49"/>
<dbReference type="EMBL" id="AWXV01000002">
    <property type="protein sequence ID" value="KIE64161.1"/>
    <property type="molecule type" value="Genomic_DNA"/>
</dbReference>
<dbReference type="Pfam" id="PF00288">
    <property type="entry name" value="GHMP_kinases_N"/>
    <property type="match status" value="1"/>
</dbReference>
<evidence type="ECO:0000256" key="1">
    <source>
        <dbReference type="ARBA" id="ARBA00017473"/>
    </source>
</evidence>
<dbReference type="InterPro" id="IPR020568">
    <property type="entry name" value="Ribosomal_Su5_D2-typ_SF"/>
</dbReference>
<dbReference type="InterPro" id="IPR006204">
    <property type="entry name" value="GHMP_kinase_N_dom"/>
</dbReference>
<protein>
    <recommendedName>
        <fullName evidence="1 7">4-diphosphocytidyl-2-C-methyl-D-erythritol kinase</fullName>
        <shortName evidence="7">CMK</shortName>
        <ecNumber evidence="7">2.7.1.148</ecNumber>
    </recommendedName>
    <alternativeName>
        <fullName evidence="7">4-(cytidine-5'-diphospho)-2-C-methyl-D-erythritol kinase</fullName>
    </alternativeName>
</protein>
<keyword evidence="2 7" id="KW-0808">Transferase</keyword>
<dbReference type="NCBIfam" id="TIGR00154">
    <property type="entry name" value="ispE"/>
    <property type="match status" value="1"/>
</dbReference>
<comment type="pathway">
    <text evidence="7">Isoprenoid biosynthesis; isopentenyl diphosphate biosynthesis via DXP pathway; isopentenyl diphosphate from 1-deoxy-D-xylulose 5-phosphate: step 3/6.</text>
</comment>
<keyword evidence="6 7" id="KW-0414">Isoprene biosynthesis</keyword>
<evidence type="ECO:0000256" key="2">
    <source>
        <dbReference type="ARBA" id="ARBA00022679"/>
    </source>
</evidence>
<evidence type="ECO:0000256" key="4">
    <source>
        <dbReference type="ARBA" id="ARBA00022777"/>
    </source>
</evidence>
<proteinExistence type="inferred from homology"/>
<dbReference type="GO" id="GO:0005524">
    <property type="term" value="F:ATP binding"/>
    <property type="evidence" value="ECO:0007669"/>
    <property type="project" value="UniProtKB-UniRule"/>
</dbReference>
<dbReference type="HOGENOM" id="CLU_053057_3_0_6"/>
<dbReference type="SUPFAM" id="SSF55060">
    <property type="entry name" value="GHMP Kinase, C-terminal domain"/>
    <property type="match status" value="1"/>
</dbReference>
<name>A0A0C1SA49_9ENTR</name>
<evidence type="ECO:0000256" key="6">
    <source>
        <dbReference type="ARBA" id="ARBA00023229"/>
    </source>
</evidence>
<dbReference type="Gene3D" id="3.30.230.10">
    <property type="match status" value="1"/>
</dbReference>
<dbReference type="PATRIC" id="fig|1401651.3.peg.160"/>
<feature type="active site" evidence="7">
    <location>
        <position position="16"/>
    </location>
</feature>
<dbReference type="GO" id="GO:0019288">
    <property type="term" value="P:isopentenyl diphosphate biosynthetic process, methylerythritol 4-phosphate pathway"/>
    <property type="evidence" value="ECO:0007669"/>
    <property type="project" value="UniProtKB-UniRule"/>
</dbReference>
<comment type="similarity">
    <text evidence="7">Belongs to the GHMP kinase family. IspE subfamily.</text>
</comment>
<dbReference type="GO" id="GO:0050515">
    <property type="term" value="F:4-(cytidine 5'-diphospho)-2-C-methyl-D-erythritol kinase activity"/>
    <property type="evidence" value="ECO:0007669"/>
    <property type="project" value="UniProtKB-UniRule"/>
</dbReference>
<organism evidence="9 10">
    <name type="scientific">Candidatus Riesia pediculischaeffi PTSU</name>
    <dbReference type="NCBI Taxonomy" id="1401651"/>
    <lineage>
        <taxon>Bacteria</taxon>
        <taxon>Pseudomonadati</taxon>
        <taxon>Pseudomonadota</taxon>
        <taxon>Gammaproteobacteria</taxon>
        <taxon>Enterobacterales</taxon>
        <taxon>Enterobacteriaceae</taxon>
        <taxon>Candidatus Riesia</taxon>
    </lineage>
</organism>
<dbReference type="EC" id="2.7.1.148" evidence="7"/>
<dbReference type="PIRSF" id="PIRSF010376">
    <property type="entry name" value="IspE"/>
    <property type="match status" value="1"/>
</dbReference>
<accession>A0A0C1SA49</accession>
<evidence type="ECO:0000256" key="7">
    <source>
        <dbReference type="HAMAP-Rule" id="MF_00061"/>
    </source>
</evidence>